<protein>
    <submittedName>
        <fullName evidence="2">Uncharacterized protein</fullName>
    </submittedName>
</protein>
<feature type="transmembrane region" description="Helical" evidence="1">
    <location>
        <begin position="211"/>
        <end position="235"/>
    </location>
</feature>
<sequence length="377" mass="41017">MNGQSEKPDSARQLYQGHVHVHPLFTYPANMSSESYEPEPRHIWSLVIMQCIAQGILIPMLVTFLNPEPALKRPIGLKLYVIFVNALSLAQTIIIIFCGFGTIDAVPSNQIYIHTSPDSFVPLSSPFSFIAAGEYLGNGYCPSSHSLLFVVSLSSLITWDSNLADTSSAQKKKIAMALCISSSFTLEFLMTTTTTVFLCRTRTGLREHNSLLNTVWTVMWVSAAPPLVMTSIVLVNDHITGGPPSLTLLSGGMNAKIFNLSLMISLLGQVYVRQKFDRSGPSQLPNVGASHGTMGIISEPVFARDMVVTFDDGQLPVSSRMEICTTDVSVDSLSSDHSKDAPEMSQVSVVKPSEDGGSYAIRLIQFPPEMAAPHKST</sequence>
<organism evidence="2 3">
    <name type="scientific">Rhizoctonia solani</name>
    <dbReference type="NCBI Taxonomy" id="456999"/>
    <lineage>
        <taxon>Eukaryota</taxon>
        <taxon>Fungi</taxon>
        <taxon>Dikarya</taxon>
        <taxon>Basidiomycota</taxon>
        <taxon>Agaricomycotina</taxon>
        <taxon>Agaricomycetes</taxon>
        <taxon>Cantharellales</taxon>
        <taxon>Ceratobasidiaceae</taxon>
        <taxon>Rhizoctonia</taxon>
    </lineage>
</organism>
<feature type="non-terminal residue" evidence="2">
    <location>
        <position position="377"/>
    </location>
</feature>
<accession>A0A8H7HPH7</accession>
<evidence type="ECO:0000313" key="3">
    <source>
        <dbReference type="Proteomes" id="UP000602905"/>
    </source>
</evidence>
<dbReference type="AlphaFoldDB" id="A0A8H7HPH7"/>
<keyword evidence="1" id="KW-0812">Transmembrane</keyword>
<proteinExistence type="predicted"/>
<feature type="transmembrane region" description="Helical" evidence="1">
    <location>
        <begin position="255"/>
        <end position="272"/>
    </location>
</feature>
<evidence type="ECO:0000256" key="1">
    <source>
        <dbReference type="SAM" id="Phobius"/>
    </source>
</evidence>
<feature type="transmembrane region" description="Helical" evidence="1">
    <location>
        <begin position="174"/>
        <end position="199"/>
    </location>
</feature>
<feature type="transmembrane region" description="Helical" evidence="1">
    <location>
        <begin position="43"/>
        <end position="65"/>
    </location>
</feature>
<gene>
    <name evidence="2" type="ORF">RHS03_05697</name>
</gene>
<dbReference type="EMBL" id="JACYCD010000053">
    <property type="protein sequence ID" value="KAF8705409.1"/>
    <property type="molecule type" value="Genomic_DNA"/>
</dbReference>
<reference evidence="2" key="1">
    <citation type="submission" date="2020-09" db="EMBL/GenBank/DDBJ databases">
        <title>Comparative genome analyses of four rice-infecting Rhizoctonia solani isolates reveal extensive enrichment of homogalacturonan modification genes.</title>
        <authorList>
            <person name="Lee D.-Y."/>
            <person name="Jeon J."/>
            <person name="Kim K.-T."/>
            <person name="Cheong K."/>
            <person name="Song H."/>
            <person name="Choi G."/>
            <person name="Ko J."/>
            <person name="Opiyo S.O."/>
            <person name="Zuo S."/>
            <person name="Madhav S."/>
            <person name="Lee Y.-H."/>
            <person name="Wang G.-L."/>
        </authorList>
    </citation>
    <scope>NUCLEOTIDE SEQUENCE</scope>
    <source>
        <strain evidence="2">AG1-IA WGL</strain>
    </source>
</reference>
<keyword evidence="1" id="KW-0472">Membrane</keyword>
<keyword evidence="1" id="KW-1133">Transmembrane helix</keyword>
<comment type="caution">
    <text evidence="2">The sequence shown here is derived from an EMBL/GenBank/DDBJ whole genome shotgun (WGS) entry which is preliminary data.</text>
</comment>
<evidence type="ECO:0000313" key="2">
    <source>
        <dbReference type="EMBL" id="KAF8705409.1"/>
    </source>
</evidence>
<name>A0A8H7HPH7_9AGAM</name>
<feature type="transmembrane region" description="Helical" evidence="1">
    <location>
        <begin position="77"/>
        <end position="103"/>
    </location>
</feature>
<dbReference type="Proteomes" id="UP000602905">
    <property type="component" value="Unassembled WGS sequence"/>
</dbReference>
<dbReference type="OrthoDB" id="3206554at2759"/>